<dbReference type="RefSeq" id="WP_354434312.1">
    <property type="nucleotide sequence ID" value="NZ_JBEPLY010000007.1"/>
</dbReference>
<dbReference type="EMBL" id="JBEPLY010000007">
    <property type="protein sequence ID" value="MET3600364.1"/>
    <property type="molecule type" value="Genomic_DNA"/>
</dbReference>
<organism evidence="3 4">
    <name type="scientific">Martelella mangrovi</name>
    <dbReference type="NCBI Taxonomy" id="1397477"/>
    <lineage>
        <taxon>Bacteria</taxon>
        <taxon>Pseudomonadati</taxon>
        <taxon>Pseudomonadota</taxon>
        <taxon>Alphaproteobacteria</taxon>
        <taxon>Hyphomicrobiales</taxon>
        <taxon>Aurantimonadaceae</taxon>
        <taxon>Martelella</taxon>
    </lineage>
</organism>
<dbReference type="InterPro" id="IPR025419">
    <property type="entry name" value="DUF4142"/>
</dbReference>
<feature type="signal peptide" evidence="1">
    <location>
        <begin position="1"/>
        <end position="31"/>
    </location>
</feature>
<feature type="domain" description="DUF4142" evidence="2">
    <location>
        <begin position="37"/>
        <end position="164"/>
    </location>
</feature>
<accession>A0ABV2IBS4</accession>
<name>A0ABV2IBS4_9HYPH</name>
<gene>
    <name evidence="3" type="ORF">ABID12_002313</name>
</gene>
<evidence type="ECO:0000259" key="2">
    <source>
        <dbReference type="Pfam" id="PF13628"/>
    </source>
</evidence>
<protein>
    <submittedName>
        <fullName evidence="3">Outer membrane protein</fullName>
    </submittedName>
</protein>
<dbReference type="InterPro" id="IPR006311">
    <property type="entry name" value="TAT_signal"/>
</dbReference>
<evidence type="ECO:0000256" key="1">
    <source>
        <dbReference type="SAM" id="SignalP"/>
    </source>
</evidence>
<comment type="caution">
    <text evidence="3">The sequence shown here is derived from an EMBL/GenBank/DDBJ whole genome shotgun (WGS) entry which is preliminary data.</text>
</comment>
<keyword evidence="4" id="KW-1185">Reference proteome</keyword>
<sequence length="171" mass="18307">MTTTDLNRRRVLIGGAMAAAFTGLAPVIANANIVTSDYADKTLTIGLFSGDISTLASKKAVHPMVQQFARLEEGEATAVGGLLLGAGAAKPERPKEFAHTLAELKKMDPGTKFDLLYVKSEIDGHEALLKIQKQRVKEGKTGMDTTIATILVPFIESHLVMLQAVRNSMAT</sequence>
<keyword evidence="1" id="KW-0732">Signal</keyword>
<dbReference type="Pfam" id="PF13628">
    <property type="entry name" value="DUF4142"/>
    <property type="match status" value="1"/>
</dbReference>
<feature type="chain" id="PRO_5046514400" evidence="1">
    <location>
        <begin position="32"/>
        <end position="171"/>
    </location>
</feature>
<dbReference type="PROSITE" id="PS51318">
    <property type="entry name" value="TAT"/>
    <property type="match status" value="1"/>
</dbReference>
<reference evidence="3 4" key="1">
    <citation type="submission" date="2024-06" db="EMBL/GenBank/DDBJ databases">
        <title>Genomic Encyclopedia of Type Strains, Phase IV (KMG-IV): sequencing the most valuable type-strain genomes for metagenomic binning, comparative biology and taxonomic classification.</title>
        <authorList>
            <person name="Goeker M."/>
        </authorList>
    </citation>
    <scope>NUCLEOTIDE SEQUENCE [LARGE SCALE GENOMIC DNA]</scope>
    <source>
        <strain evidence="3 4">DSM 28102</strain>
    </source>
</reference>
<evidence type="ECO:0000313" key="3">
    <source>
        <dbReference type="EMBL" id="MET3600364.1"/>
    </source>
</evidence>
<proteinExistence type="predicted"/>
<dbReference type="Proteomes" id="UP001549164">
    <property type="component" value="Unassembled WGS sequence"/>
</dbReference>
<evidence type="ECO:0000313" key="4">
    <source>
        <dbReference type="Proteomes" id="UP001549164"/>
    </source>
</evidence>